<proteinExistence type="predicted"/>
<dbReference type="PANTHER" id="PTHR13145">
    <property type="entry name" value="SSM4 PROTEIN"/>
    <property type="match status" value="1"/>
</dbReference>
<dbReference type="GO" id="GO:0061630">
    <property type="term" value="F:ubiquitin protein ligase activity"/>
    <property type="evidence" value="ECO:0007669"/>
    <property type="project" value="UniProtKB-EC"/>
</dbReference>
<keyword evidence="7" id="KW-0833">Ubl conjugation pathway</keyword>
<evidence type="ECO:0000256" key="7">
    <source>
        <dbReference type="ARBA" id="ARBA00022786"/>
    </source>
</evidence>
<comment type="caution">
    <text evidence="12">The sequence shown here is derived from an EMBL/GenBank/DDBJ whole genome shotgun (WGS) entry which is preliminary data.</text>
</comment>
<comment type="subcellular location">
    <subcellularLocation>
        <location evidence="2">Membrane</location>
        <topology evidence="2">Multi-pass membrane protein</topology>
    </subcellularLocation>
</comment>
<evidence type="ECO:0000256" key="10">
    <source>
        <dbReference type="SAM" id="MobiDB-lite"/>
    </source>
</evidence>
<evidence type="ECO:0000256" key="8">
    <source>
        <dbReference type="ARBA" id="ARBA00022989"/>
    </source>
</evidence>
<feature type="transmembrane region" description="Helical" evidence="11">
    <location>
        <begin position="727"/>
        <end position="755"/>
    </location>
</feature>
<feature type="compositionally biased region" description="Pro residues" evidence="10">
    <location>
        <begin position="403"/>
        <end position="427"/>
    </location>
</feature>
<evidence type="ECO:0000256" key="6">
    <source>
        <dbReference type="ARBA" id="ARBA00022692"/>
    </source>
</evidence>
<feature type="compositionally biased region" description="Basic and acidic residues" evidence="10">
    <location>
        <begin position="994"/>
        <end position="1004"/>
    </location>
</feature>
<feature type="transmembrane region" description="Helical" evidence="11">
    <location>
        <begin position="834"/>
        <end position="856"/>
    </location>
</feature>
<comment type="catalytic activity">
    <reaction evidence="1">
        <text>S-ubiquitinyl-[E2 ubiquitin-conjugating enzyme]-L-cysteine + [acceptor protein]-L-lysine = [E2 ubiquitin-conjugating enzyme]-L-cysteine + N(6)-ubiquitinyl-[acceptor protein]-L-lysine.</text>
        <dbReference type="EC" id="2.3.2.27"/>
    </reaction>
</comment>
<evidence type="ECO:0000256" key="4">
    <source>
        <dbReference type="ARBA" id="ARBA00012483"/>
    </source>
</evidence>
<keyword evidence="13" id="KW-1185">Reference proteome</keyword>
<dbReference type="GO" id="GO:0005789">
    <property type="term" value="C:endoplasmic reticulum membrane"/>
    <property type="evidence" value="ECO:0007669"/>
    <property type="project" value="TreeGrafter"/>
</dbReference>
<feature type="region of interest" description="Disordered" evidence="10">
    <location>
        <begin position="349"/>
        <end position="429"/>
    </location>
</feature>
<organism evidence="12 13">
    <name type="scientific">Rhizophlyctis rosea</name>
    <dbReference type="NCBI Taxonomy" id="64517"/>
    <lineage>
        <taxon>Eukaryota</taxon>
        <taxon>Fungi</taxon>
        <taxon>Fungi incertae sedis</taxon>
        <taxon>Chytridiomycota</taxon>
        <taxon>Chytridiomycota incertae sedis</taxon>
        <taxon>Chytridiomycetes</taxon>
        <taxon>Rhizophlyctidales</taxon>
        <taxon>Rhizophlyctidaceae</taxon>
        <taxon>Rhizophlyctis</taxon>
    </lineage>
</organism>
<evidence type="ECO:0000256" key="11">
    <source>
        <dbReference type="SAM" id="Phobius"/>
    </source>
</evidence>
<evidence type="ECO:0000256" key="1">
    <source>
        <dbReference type="ARBA" id="ARBA00000900"/>
    </source>
</evidence>
<dbReference type="PANTHER" id="PTHR13145:SF0">
    <property type="entry name" value="E3 UBIQUITIN-PROTEIN LIGASE MARCHF6"/>
    <property type="match status" value="1"/>
</dbReference>
<keyword evidence="6 11" id="KW-0812">Transmembrane</keyword>
<gene>
    <name evidence="12" type="ORF">HK097_004529</name>
</gene>
<feature type="compositionally biased region" description="Acidic residues" evidence="10">
    <location>
        <begin position="943"/>
        <end position="954"/>
    </location>
</feature>
<feature type="transmembrane region" description="Helical" evidence="11">
    <location>
        <begin position="660"/>
        <end position="680"/>
    </location>
</feature>
<evidence type="ECO:0000256" key="5">
    <source>
        <dbReference type="ARBA" id="ARBA00022679"/>
    </source>
</evidence>
<dbReference type="AlphaFoldDB" id="A0AAD5X5T5"/>
<evidence type="ECO:0000256" key="3">
    <source>
        <dbReference type="ARBA" id="ARBA00004906"/>
    </source>
</evidence>
<feature type="region of interest" description="Disordered" evidence="10">
    <location>
        <begin position="939"/>
        <end position="1046"/>
    </location>
</feature>
<keyword evidence="5" id="KW-0808">Transferase</keyword>
<feature type="non-terminal residue" evidence="12">
    <location>
        <position position="1"/>
    </location>
</feature>
<feature type="transmembrane region" description="Helical" evidence="11">
    <location>
        <begin position="471"/>
        <end position="492"/>
    </location>
</feature>
<reference evidence="12" key="1">
    <citation type="submission" date="2020-05" db="EMBL/GenBank/DDBJ databases">
        <title>Phylogenomic resolution of chytrid fungi.</title>
        <authorList>
            <person name="Stajich J.E."/>
            <person name="Amses K."/>
            <person name="Simmons R."/>
            <person name="Seto K."/>
            <person name="Myers J."/>
            <person name="Bonds A."/>
            <person name="Quandt C.A."/>
            <person name="Barry K."/>
            <person name="Liu P."/>
            <person name="Grigoriev I."/>
            <person name="Longcore J.E."/>
            <person name="James T.Y."/>
        </authorList>
    </citation>
    <scope>NUCLEOTIDE SEQUENCE</scope>
    <source>
        <strain evidence="12">JEL0318</strain>
    </source>
</reference>
<evidence type="ECO:0000256" key="2">
    <source>
        <dbReference type="ARBA" id="ARBA00004141"/>
    </source>
</evidence>
<feature type="compositionally biased region" description="Polar residues" evidence="10">
    <location>
        <begin position="1017"/>
        <end position="1031"/>
    </location>
</feature>
<dbReference type="GO" id="GO:0036503">
    <property type="term" value="P:ERAD pathway"/>
    <property type="evidence" value="ECO:0007669"/>
    <property type="project" value="TreeGrafter"/>
</dbReference>
<feature type="compositionally biased region" description="Acidic residues" evidence="10">
    <location>
        <begin position="202"/>
        <end position="216"/>
    </location>
</feature>
<evidence type="ECO:0000313" key="12">
    <source>
        <dbReference type="EMBL" id="KAJ3053322.1"/>
    </source>
</evidence>
<accession>A0AAD5X5T5</accession>
<sequence length="1107" mass="121256">MTVWIWRSYFDPLALFRVTPLERYVESASSKFAGSEAGALTVLLEAIGMWLNGTLLENIPAAEIRWRRVFHVFFSDVFEGQIIASIAVTIGLALVFMKEYIVMNTPLDPPLHPAEPVRPAPLLIPRPNAVAGARRPRRDIVGRAARRDRGPRRAVPVHQDVGEAWQEVIAEQQRAQGFSEEDIRRQTALMEELLQASSVPLPEEENPGERLDEEAADGASSSNADVRPAPPAGKAFFESDIEEANQYWESSLGGTASVQAGPDQIRERDAGLLESIANNSDIVDGGETSVSLEKSVVEVAAVDKGKGKAVDDQPLEGNASLENDVSSHDRDLYDDIAAILRNDRLLNVGESSKSMDGDALLTDVPHRPRVEPSPELGSTPAFLNLQPDPTAANPDSELEFPAAPEPPALPLPPVPPEELPQPPPEQQPPLVNIEVNLGVDVNGQNVVEIQGAADVNAFLNLIGVQGPIEHLFQNVMMVILVIILAIGLGAWVPICTGRLVKYLAADVYGPVLLSGAKAGTEVLQKWTDPVVEPVVDFMLLAVRWGISTGASVGLWRAANATRSSGVEDVEMAVASTYGKANANAAVNKLSGDSLTLADKVIPPEQNANVTYSFGIRGSSEESAAAAATLEESSEDIALANRSEVRSSAGRKKVGRLPDRVSHALTGYVSLIIILFVHAVGHDFLSIPTLELTFAEQKHSGRLQHPYARTAKRLVARWLRYLLMGAKFTFFIIIELGLFPMFCGVLIDLCTLPVFGPNATVASRLAGYRSHPWTSRFLHWLAGTTFMFQFALYVSTVRDIVRPGVMWFIRDPSDPRFHPMNDIIERPFWTQMRKLAVGTVMYACMVIGGVGGFVLLVKGVEWGAGTRNAKGPGKLLPLKWDLANEPLSEFPIDLLIFHFIVPWTIASVKPKEVFQAIVDAWFRWSAKRLRLTGFLFGGRHRDEESEDESEGEEGTVEIVYDKEGGATPEGGERPSVAGEQREERVEPEAGENGWVDEHVIFHDGGRTSIGEPARSEDIASNESTAQPSSPEFTPNVLPPALRPPKRRSPREFRFMQAPHHDHVEVIPGQKMLIPLRRGEAVPGRFGETEDDIRANWTKVYVPGGFRTR</sequence>
<evidence type="ECO:0000256" key="9">
    <source>
        <dbReference type="ARBA" id="ARBA00023136"/>
    </source>
</evidence>
<keyword evidence="8 11" id="KW-1133">Transmembrane helix</keyword>
<comment type="pathway">
    <text evidence="3">Protein modification; protein ubiquitination.</text>
</comment>
<feature type="region of interest" description="Disordered" evidence="10">
    <location>
        <begin position="196"/>
        <end position="233"/>
    </location>
</feature>
<dbReference type="Proteomes" id="UP001212841">
    <property type="component" value="Unassembled WGS sequence"/>
</dbReference>
<name>A0AAD5X5T5_9FUNG</name>
<keyword evidence="9 11" id="KW-0472">Membrane</keyword>
<dbReference type="EMBL" id="JADGJD010000217">
    <property type="protein sequence ID" value="KAJ3053322.1"/>
    <property type="molecule type" value="Genomic_DNA"/>
</dbReference>
<protein>
    <recommendedName>
        <fullName evidence="4">RING-type E3 ubiquitin transferase</fullName>
        <ecNumber evidence="4">2.3.2.27</ecNumber>
    </recommendedName>
</protein>
<dbReference type="EC" id="2.3.2.27" evidence="4"/>
<evidence type="ECO:0000313" key="13">
    <source>
        <dbReference type="Proteomes" id="UP001212841"/>
    </source>
</evidence>